<dbReference type="CDD" id="cd01879">
    <property type="entry name" value="FeoB"/>
    <property type="match status" value="1"/>
</dbReference>
<name>A0A479ZPP0_PLAAG</name>
<evidence type="ECO:0000259" key="3">
    <source>
        <dbReference type="PROSITE" id="PS51711"/>
    </source>
</evidence>
<sequence>MDCHKCSNQCSSHSPRFFDKFLRYFLKKQPETVIEPHKIPRIALVGMPNVGKSVVFNGLTGTYVTVSNYPGTTVEISRGEMKIGNTPIAVVDTPGMYSLIPITEEEKVSRDLLMGEWFDLVIHVVDAKNLSRMLPLTFQLIETGLPVLLAINMMDEARQLGLAIQTEDLETKLGIPIVTMAAALNQGLRLLKERIINHVESSNLSATNRERHFQNRVSIL</sequence>
<comment type="caution">
    <text evidence="4">The sequence shown here is derived from an EMBL/GenBank/DDBJ whole genome shotgun (WGS) entry which is preliminary data.</text>
</comment>
<dbReference type="Pfam" id="PF02421">
    <property type="entry name" value="FeoB_N"/>
    <property type="match status" value="1"/>
</dbReference>
<dbReference type="SUPFAM" id="SSF52540">
    <property type="entry name" value="P-loop containing nucleoside triphosphate hydrolases"/>
    <property type="match status" value="1"/>
</dbReference>
<dbReference type="PANTHER" id="PTHR43185">
    <property type="entry name" value="FERROUS IRON TRANSPORT PROTEIN B"/>
    <property type="match status" value="1"/>
</dbReference>
<dbReference type="RefSeq" id="WP_026787170.1">
    <property type="nucleotide sequence ID" value="NZ_BJCD01000011.1"/>
</dbReference>
<keyword evidence="1" id="KW-0547">Nucleotide-binding</keyword>
<dbReference type="GO" id="GO:0015093">
    <property type="term" value="F:ferrous iron transmembrane transporter activity"/>
    <property type="evidence" value="ECO:0007669"/>
    <property type="project" value="TreeGrafter"/>
</dbReference>
<dbReference type="Gene3D" id="3.40.50.300">
    <property type="entry name" value="P-loop containing nucleotide triphosphate hydrolases"/>
    <property type="match status" value="1"/>
</dbReference>
<dbReference type="PANTHER" id="PTHR43185:SF1">
    <property type="entry name" value="FE(2+) TRANSPORTER FEOB"/>
    <property type="match status" value="1"/>
</dbReference>
<dbReference type="GO" id="GO:0005886">
    <property type="term" value="C:plasma membrane"/>
    <property type="evidence" value="ECO:0007669"/>
    <property type="project" value="TreeGrafter"/>
</dbReference>
<dbReference type="InterPro" id="IPR050860">
    <property type="entry name" value="FeoB_GTPase"/>
</dbReference>
<evidence type="ECO:0000256" key="2">
    <source>
        <dbReference type="ARBA" id="ARBA00023134"/>
    </source>
</evidence>
<dbReference type="InterPro" id="IPR027417">
    <property type="entry name" value="P-loop_NTPase"/>
</dbReference>
<evidence type="ECO:0000313" key="4">
    <source>
        <dbReference type="EMBL" id="GCL34639.1"/>
    </source>
</evidence>
<dbReference type="EMBL" id="BJCD01000011">
    <property type="protein sequence ID" value="GCL34639.1"/>
    <property type="molecule type" value="Genomic_DNA"/>
</dbReference>
<dbReference type="InterPro" id="IPR030389">
    <property type="entry name" value="G_FEOB_dom"/>
</dbReference>
<dbReference type="InterPro" id="IPR006073">
    <property type="entry name" value="GTP-bd"/>
</dbReference>
<organism evidence="4 5">
    <name type="scientific">Planktothrix agardhii CCAP 1459/11A</name>
    <dbReference type="NCBI Taxonomy" id="282420"/>
    <lineage>
        <taxon>Bacteria</taxon>
        <taxon>Bacillati</taxon>
        <taxon>Cyanobacteriota</taxon>
        <taxon>Cyanophyceae</taxon>
        <taxon>Oscillatoriophycideae</taxon>
        <taxon>Oscillatoriales</taxon>
        <taxon>Microcoleaceae</taxon>
        <taxon>Planktothrix</taxon>
    </lineage>
</organism>
<accession>A0A479ZPP0</accession>
<keyword evidence="2" id="KW-0342">GTP-binding</keyword>
<dbReference type="Proteomes" id="UP000299794">
    <property type="component" value="Unassembled WGS sequence"/>
</dbReference>
<protein>
    <submittedName>
        <fullName evidence="4">Putative small GTP-binding protein</fullName>
    </submittedName>
</protein>
<dbReference type="PROSITE" id="PS51711">
    <property type="entry name" value="G_FEOB"/>
    <property type="match status" value="1"/>
</dbReference>
<evidence type="ECO:0000256" key="1">
    <source>
        <dbReference type="ARBA" id="ARBA00022741"/>
    </source>
</evidence>
<dbReference type="InterPro" id="IPR005225">
    <property type="entry name" value="Small_GTP-bd"/>
</dbReference>
<feature type="domain" description="FeoB-type G" evidence="3">
    <location>
        <begin position="39"/>
        <end position="201"/>
    </location>
</feature>
<reference evidence="5" key="1">
    <citation type="submission" date="2019-02" db="EMBL/GenBank/DDBJ databases">
        <title>Draft genome sequence of Planktothrix agardhii NIES-905.</title>
        <authorList>
            <person name="Yamaguchi H."/>
            <person name="Suzuki S."/>
            <person name="Kawachi M."/>
        </authorList>
    </citation>
    <scope>NUCLEOTIDE SEQUENCE [LARGE SCALE GENOMIC DNA]</scope>
    <source>
        <strain evidence="5">CCAP 1459/11A</strain>
    </source>
</reference>
<dbReference type="AlphaFoldDB" id="A0A479ZPP0"/>
<dbReference type="GO" id="GO:0005525">
    <property type="term" value="F:GTP binding"/>
    <property type="evidence" value="ECO:0007669"/>
    <property type="project" value="UniProtKB-KW"/>
</dbReference>
<dbReference type="NCBIfam" id="TIGR00231">
    <property type="entry name" value="small_GTP"/>
    <property type="match status" value="1"/>
</dbReference>
<gene>
    <name evidence="4" type="ORF">PA905_31390</name>
</gene>
<dbReference type="PRINTS" id="PR00326">
    <property type="entry name" value="GTP1OBG"/>
</dbReference>
<evidence type="ECO:0000313" key="5">
    <source>
        <dbReference type="Proteomes" id="UP000299794"/>
    </source>
</evidence>
<proteinExistence type="predicted"/>